<comment type="subcellular location">
    <subcellularLocation>
        <location evidence="1">Cell membrane</location>
        <topology evidence="1">Multi-pass membrane protein</topology>
    </subcellularLocation>
</comment>
<dbReference type="Gene3D" id="1.20.1070.10">
    <property type="entry name" value="Rhodopsin 7-helix transmembrane proteins"/>
    <property type="match status" value="1"/>
</dbReference>
<keyword evidence="2" id="KW-1003">Cell membrane</keyword>
<dbReference type="EMBL" id="BDGG01000001">
    <property type="protein sequence ID" value="GAU90818.1"/>
    <property type="molecule type" value="Genomic_DNA"/>
</dbReference>
<dbReference type="InterPro" id="IPR000276">
    <property type="entry name" value="GPCR_Rhodpsn"/>
</dbReference>
<protein>
    <recommendedName>
        <fullName evidence="10">G-protein coupled receptors family 1 profile domain-containing protein</fullName>
    </recommendedName>
</protein>
<evidence type="ECO:0000259" key="10">
    <source>
        <dbReference type="PROSITE" id="PS50262"/>
    </source>
</evidence>
<dbReference type="InterPro" id="IPR017452">
    <property type="entry name" value="GPCR_Rhodpsn_7TM"/>
</dbReference>
<evidence type="ECO:0000256" key="1">
    <source>
        <dbReference type="ARBA" id="ARBA00004651"/>
    </source>
</evidence>
<name>A0A1D1UXD0_RAMVA</name>
<proteinExistence type="predicted"/>
<keyword evidence="12" id="KW-1185">Reference proteome</keyword>
<evidence type="ECO:0000256" key="2">
    <source>
        <dbReference type="ARBA" id="ARBA00022475"/>
    </source>
</evidence>
<accession>A0A1D1UXD0</accession>
<evidence type="ECO:0000313" key="11">
    <source>
        <dbReference type="EMBL" id="GAU90818.1"/>
    </source>
</evidence>
<dbReference type="SUPFAM" id="SSF81321">
    <property type="entry name" value="Family A G protein-coupled receptor-like"/>
    <property type="match status" value="1"/>
</dbReference>
<dbReference type="GO" id="GO:0005886">
    <property type="term" value="C:plasma membrane"/>
    <property type="evidence" value="ECO:0007669"/>
    <property type="project" value="UniProtKB-SubCell"/>
</dbReference>
<evidence type="ECO:0000256" key="8">
    <source>
        <dbReference type="ARBA" id="ARBA00023224"/>
    </source>
</evidence>
<feature type="transmembrane region" description="Helical" evidence="9">
    <location>
        <begin position="6"/>
        <end position="30"/>
    </location>
</feature>
<feature type="transmembrane region" description="Helical" evidence="9">
    <location>
        <begin position="148"/>
        <end position="172"/>
    </location>
</feature>
<feature type="domain" description="G-protein coupled receptors family 1 profile" evidence="10">
    <location>
        <begin position="1"/>
        <end position="203"/>
    </location>
</feature>
<dbReference type="Pfam" id="PF00001">
    <property type="entry name" value="7tm_1"/>
    <property type="match status" value="1"/>
</dbReference>
<evidence type="ECO:0000256" key="5">
    <source>
        <dbReference type="ARBA" id="ARBA00023040"/>
    </source>
</evidence>
<evidence type="ECO:0000256" key="6">
    <source>
        <dbReference type="ARBA" id="ARBA00023136"/>
    </source>
</evidence>
<evidence type="ECO:0000313" key="12">
    <source>
        <dbReference type="Proteomes" id="UP000186922"/>
    </source>
</evidence>
<sequence>MDHERIYNIFMLLLMFILPSALMFTCYLYVYRTINTVQNLPDDLEQYALTNSLPENSSSSFEPQTRARVFTNSALEPQMRTRVFSMGQASRSSIQTWSKKYNSHNGPANSSISDCVDHEVCLSQHIHLRSSEGIYVMLDDTFERDLRIFSTIALTFIIMCLPYISFTLWYLIDSVSHGQVHPLIQELPYVLVTANTLFIPAVYSLKLCVTD</sequence>
<comment type="caution">
    <text evidence="11">The sequence shown here is derived from an EMBL/GenBank/DDBJ whole genome shotgun (WGS) entry which is preliminary data.</text>
</comment>
<dbReference type="PANTHER" id="PTHR24230">
    <property type="entry name" value="G-PROTEIN COUPLED RECEPTOR"/>
    <property type="match status" value="1"/>
</dbReference>
<dbReference type="Proteomes" id="UP000186922">
    <property type="component" value="Unassembled WGS sequence"/>
</dbReference>
<keyword evidence="4 9" id="KW-1133">Transmembrane helix</keyword>
<evidence type="ECO:0000256" key="7">
    <source>
        <dbReference type="ARBA" id="ARBA00023170"/>
    </source>
</evidence>
<dbReference type="PROSITE" id="PS50262">
    <property type="entry name" value="G_PROTEIN_RECEP_F1_2"/>
    <property type="match status" value="1"/>
</dbReference>
<keyword evidence="6 9" id="KW-0472">Membrane</keyword>
<feature type="transmembrane region" description="Helical" evidence="9">
    <location>
        <begin position="187"/>
        <end position="205"/>
    </location>
</feature>
<evidence type="ECO:0000256" key="4">
    <source>
        <dbReference type="ARBA" id="ARBA00022989"/>
    </source>
</evidence>
<dbReference type="GO" id="GO:0008528">
    <property type="term" value="F:G protein-coupled peptide receptor activity"/>
    <property type="evidence" value="ECO:0007669"/>
    <property type="project" value="TreeGrafter"/>
</dbReference>
<dbReference type="OrthoDB" id="6435638at2759"/>
<keyword evidence="7" id="KW-0675">Receptor</keyword>
<evidence type="ECO:0000256" key="9">
    <source>
        <dbReference type="SAM" id="Phobius"/>
    </source>
</evidence>
<organism evidence="11 12">
    <name type="scientific">Ramazzottius varieornatus</name>
    <name type="common">Water bear</name>
    <name type="synonym">Tardigrade</name>
    <dbReference type="NCBI Taxonomy" id="947166"/>
    <lineage>
        <taxon>Eukaryota</taxon>
        <taxon>Metazoa</taxon>
        <taxon>Ecdysozoa</taxon>
        <taxon>Tardigrada</taxon>
        <taxon>Eutardigrada</taxon>
        <taxon>Parachela</taxon>
        <taxon>Hypsibioidea</taxon>
        <taxon>Ramazzottiidae</taxon>
        <taxon>Ramazzottius</taxon>
    </lineage>
</organism>
<dbReference type="PANTHER" id="PTHR24230:SF163">
    <property type="entry name" value="CORAZONIN RECEPTOR, ISOFORM B"/>
    <property type="match status" value="1"/>
</dbReference>
<dbReference type="GO" id="GO:0007218">
    <property type="term" value="P:neuropeptide signaling pathway"/>
    <property type="evidence" value="ECO:0007669"/>
    <property type="project" value="TreeGrafter"/>
</dbReference>
<reference evidence="11 12" key="1">
    <citation type="journal article" date="2016" name="Nat. Commun.">
        <title>Extremotolerant tardigrade genome and improved radiotolerance of human cultured cells by tardigrade-unique protein.</title>
        <authorList>
            <person name="Hashimoto T."/>
            <person name="Horikawa D.D."/>
            <person name="Saito Y."/>
            <person name="Kuwahara H."/>
            <person name="Kozuka-Hata H."/>
            <person name="Shin-I T."/>
            <person name="Minakuchi Y."/>
            <person name="Ohishi K."/>
            <person name="Motoyama A."/>
            <person name="Aizu T."/>
            <person name="Enomoto A."/>
            <person name="Kondo K."/>
            <person name="Tanaka S."/>
            <person name="Hara Y."/>
            <person name="Koshikawa S."/>
            <person name="Sagara H."/>
            <person name="Miura T."/>
            <person name="Yokobori S."/>
            <person name="Miyagawa K."/>
            <person name="Suzuki Y."/>
            <person name="Kubo T."/>
            <person name="Oyama M."/>
            <person name="Kohara Y."/>
            <person name="Fujiyama A."/>
            <person name="Arakawa K."/>
            <person name="Katayama T."/>
            <person name="Toyoda A."/>
            <person name="Kunieda T."/>
        </authorList>
    </citation>
    <scope>NUCLEOTIDE SEQUENCE [LARGE SCALE GENOMIC DNA]</scope>
    <source>
        <strain evidence="11 12">YOKOZUNA-1</strain>
    </source>
</reference>
<keyword evidence="3 9" id="KW-0812">Transmembrane</keyword>
<gene>
    <name evidence="11" type="primary">RvY_03181-1</name>
    <name evidence="11" type="synonym">RvY_03181.1</name>
    <name evidence="11" type="ORF">RvY_03181</name>
</gene>
<keyword evidence="5" id="KW-0297">G-protein coupled receptor</keyword>
<evidence type="ECO:0000256" key="3">
    <source>
        <dbReference type="ARBA" id="ARBA00022692"/>
    </source>
</evidence>
<dbReference type="AlphaFoldDB" id="A0A1D1UXD0"/>
<keyword evidence="8" id="KW-0807">Transducer</keyword>
<dbReference type="STRING" id="947166.A0A1D1UXD0"/>